<dbReference type="HAMAP" id="MF_00532_B">
    <property type="entry name" value="Ribosomal_uS9_B"/>
    <property type="match status" value="1"/>
</dbReference>
<proteinExistence type="inferred from homology"/>
<dbReference type="PANTHER" id="PTHR21569:SF1">
    <property type="entry name" value="SMALL RIBOSOMAL SUBUNIT PROTEIN US9M"/>
    <property type="match status" value="1"/>
</dbReference>
<sequence length="127" mass="14099">MPKSPEKKYFYGTGRRKTAVARVRIYPGNGKCLVNNKESTLPEAALSPLKLVGKYGDFDLSVLLSGGGKTGQIEATKLGLARALISLNPEFRPTLKKAGFLTRDQREVERKKPGLKKARRAPQWSKR</sequence>
<dbReference type="InterPro" id="IPR020568">
    <property type="entry name" value="Ribosomal_Su5_D2-typ_SF"/>
</dbReference>
<dbReference type="SUPFAM" id="SSF54211">
    <property type="entry name" value="Ribosomal protein S5 domain 2-like"/>
    <property type="match status" value="1"/>
</dbReference>
<accession>A0A2M7K1H1</accession>
<protein>
    <recommendedName>
        <fullName evidence="4 5">Small ribosomal subunit protein uS9</fullName>
    </recommendedName>
</protein>
<keyword evidence="2 5" id="KW-0689">Ribosomal protein</keyword>
<dbReference type="GO" id="GO:0003723">
    <property type="term" value="F:RNA binding"/>
    <property type="evidence" value="ECO:0007669"/>
    <property type="project" value="TreeGrafter"/>
</dbReference>
<gene>
    <name evidence="5" type="primary">rpsI</name>
    <name evidence="8" type="ORF">COZ63_01570</name>
</gene>
<comment type="similarity">
    <text evidence="1 5 6">Belongs to the universal ribosomal protein uS9 family.</text>
</comment>
<reference evidence="9" key="1">
    <citation type="submission" date="2017-09" db="EMBL/GenBank/DDBJ databases">
        <title>Depth-based differentiation of microbial function through sediment-hosted aquifers and enrichment of novel symbionts in the deep terrestrial subsurface.</title>
        <authorList>
            <person name="Probst A.J."/>
            <person name="Ladd B."/>
            <person name="Jarett J.K."/>
            <person name="Geller-Mcgrath D.E."/>
            <person name="Sieber C.M.K."/>
            <person name="Emerson J.B."/>
            <person name="Anantharaman K."/>
            <person name="Thomas B.C."/>
            <person name="Malmstrom R."/>
            <person name="Stieglmeier M."/>
            <person name="Klingl A."/>
            <person name="Woyke T."/>
            <person name="Ryan C.M."/>
            <person name="Banfield J.F."/>
        </authorList>
    </citation>
    <scope>NUCLEOTIDE SEQUENCE [LARGE SCALE GENOMIC DNA]</scope>
</reference>
<evidence type="ECO:0000256" key="5">
    <source>
        <dbReference type="HAMAP-Rule" id="MF_00532"/>
    </source>
</evidence>
<evidence type="ECO:0000256" key="2">
    <source>
        <dbReference type="ARBA" id="ARBA00022980"/>
    </source>
</evidence>
<evidence type="ECO:0000313" key="9">
    <source>
        <dbReference type="Proteomes" id="UP000229924"/>
    </source>
</evidence>
<evidence type="ECO:0000256" key="3">
    <source>
        <dbReference type="ARBA" id="ARBA00023274"/>
    </source>
</evidence>
<feature type="compositionally biased region" description="Basic residues" evidence="7">
    <location>
        <begin position="113"/>
        <end position="127"/>
    </location>
</feature>
<dbReference type="GO" id="GO:0022627">
    <property type="term" value="C:cytosolic small ribosomal subunit"/>
    <property type="evidence" value="ECO:0007669"/>
    <property type="project" value="TreeGrafter"/>
</dbReference>
<dbReference type="InterPro" id="IPR020574">
    <property type="entry name" value="Ribosomal_uS9_CS"/>
</dbReference>
<dbReference type="GO" id="GO:0006412">
    <property type="term" value="P:translation"/>
    <property type="evidence" value="ECO:0007669"/>
    <property type="project" value="UniProtKB-UniRule"/>
</dbReference>
<dbReference type="EMBL" id="PFIK01000034">
    <property type="protein sequence ID" value="PIX30099.1"/>
    <property type="molecule type" value="Genomic_DNA"/>
</dbReference>
<dbReference type="FunFam" id="3.30.230.10:FF:000001">
    <property type="entry name" value="30S ribosomal protein S9"/>
    <property type="match status" value="1"/>
</dbReference>
<dbReference type="PANTHER" id="PTHR21569">
    <property type="entry name" value="RIBOSOMAL PROTEIN S9"/>
    <property type="match status" value="1"/>
</dbReference>
<dbReference type="InterPro" id="IPR014721">
    <property type="entry name" value="Ribsml_uS5_D2-typ_fold_subgr"/>
</dbReference>
<evidence type="ECO:0000256" key="1">
    <source>
        <dbReference type="ARBA" id="ARBA00005251"/>
    </source>
</evidence>
<dbReference type="AlphaFoldDB" id="A0A2M7K1H1"/>
<dbReference type="Gene3D" id="3.30.230.10">
    <property type="match status" value="1"/>
</dbReference>
<dbReference type="Pfam" id="PF00380">
    <property type="entry name" value="Ribosomal_S9"/>
    <property type="match status" value="1"/>
</dbReference>
<comment type="caution">
    <text evidence="8">The sequence shown here is derived from an EMBL/GenBank/DDBJ whole genome shotgun (WGS) entry which is preliminary data.</text>
</comment>
<dbReference type="InterPro" id="IPR023035">
    <property type="entry name" value="Ribosomal_uS9_bac/plastid"/>
</dbReference>
<name>A0A2M7K1H1_9BACT</name>
<feature type="region of interest" description="Disordered" evidence="7">
    <location>
        <begin position="102"/>
        <end position="127"/>
    </location>
</feature>
<evidence type="ECO:0000256" key="6">
    <source>
        <dbReference type="RuleBase" id="RU003815"/>
    </source>
</evidence>
<evidence type="ECO:0000256" key="4">
    <source>
        <dbReference type="ARBA" id="ARBA00035259"/>
    </source>
</evidence>
<evidence type="ECO:0000256" key="7">
    <source>
        <dbReference type="SAM" id="MobiDB-lite"/>
    </source>
</evidence>
<dbReference type="PROSITE" id="PS00360">
    <property type="entry name" value="RIBOSOMAL_S9"/>
    <property type="match status" value="1"/>
</dbReference>
<dbReference type="GO" id="GO:0003735">
    <property type="term" value="F:structural constituent of ribosome"/>
    <property type="evidence" value="ECO:0007669"/>
    <property type="project" value="InterPro"/>
</dbReference>
<dbReference type="NCBIfam" id="NF001099">
    <property type="entry name" value="PRK00132.1"/>
    <property type="match status" value="1"/>
</dbReference>
<dbReference type="Proteomes" id="UP000229924">
    <property type="component" value="Unassembled WGS sequence"/>
</dbReference>
<keyword evidence="3 5" id="KW-0687">Ribonucleoprotein</keyword>
<organism evidence="8 9">
    <name type="scientific">Candidatus Berkelbacteria bacterium CG_4_8_14_3_um_filter_42_13</name>
    <dbReference type="NCBI Taxonomy" id="1974505"/>
    <lineage>
        <taxon>Bacteria</taxon>
        <taxon>Candidatus Berkelbacteria</taxon>
    </lineage>
</organism>
<feature type="compositionally biased region" description="Basic and acidic residues" evidence="7">
    <location>
        <begin position="103"/>
        <end position="112"/>
    </location>
</feature>
<dbReference type="InterPro" id="IPR000754">
    <property type="entry name" value="Ribosomal_uS9"/>
</dbReference>
<evidence type="ECO:0000313" key="8">
    <source>
        <dbReference type="EMBL" id="PIX30099.1"/>
    </source>
</evidence>